<sequence length="78" mass="8871">MNVCMEKYLSEDKMYSSNPASSPPIEHLKLASAGNIIGFCQECVYHCLRKCRFSRSCANFLCYCGEIMPRGKEFFGTK</sequence>
<name>A0AAU9SB99_THLAR</name>
<gene>
    <name evidence="1" type="ORF">TAV2_LOCUS12962</name>
</gene>
<dbReference type="AlphaFoldDB" id="A0AAU9SB99"/>
<dbReference type="Proteomes" id="UP000836841">
    <property type="component" value="Chromosome 4"/>
</dbReference>
<evidence type="ECO:0000313" key="1">
    <source>
        <dbReference type="EMBL" id="CAH2060858.1"/>
    </source>
</evidence>
<proteinExistence type="predicted"/>
<accession>A0AAU9SB99</accession>
<dbReference type="EMBL" id="OU466860">
    <property type="protein sequence ID" value="CAH2060858.1"/>
    <property type="molecule type" value="Genomic_DNA"/>
</dbReference>
<protein>
    <submittedName>
        <fullName evidence="1">Uncharacterized protein</fullName>
    </submittedName>
</protein>
<keyword evidence="2" id="KW-1185">Reference proteome</keyword>
<organism evidence="1 2">
    <name type="scientific">Thlaspi arvense</name>
    <name type="common">Field penny-cress</name>
    <dbReference type="NCBI Taxonomy" id="13288"/>
    <lineage>
        <taxon>Eukaryota</taxon>
        <taxon>Viridiplantae</taxon>
        <taxon>Streptophyta</taxon>
        <taxon>Embryophyta</taxon>
        <taxon>Tracheophyta</taxon>
        <taxon>Spermatophyta</taxon>
        <taxon>Magnoliopsida</taxon>
        <taxon>eudicotyledons</taxon>
        <taxon>Gunneridae</taxon>
        <taxon>Pentapetalae</taxon>
        <taxon>rosids</taxon>
        <taxon>malvids</taxon>
        <taxon>Brassicales</taxon>
        <taxon>Brassicaceae</taxon>
        <taxon>Thlaspideae</taxon>
        <taxon>Thlaspi</taxon>
    </lineage>
</organism>
<evidence type="ECO:0000313" key="2">
    <source>
        <dbReference type="Proteomes" id="UP000836841"/>
    </source>
</evidence>
<reference evidence="1 2" key="1">
    <citation type="submission" date="2022-03" db="EMBL/GenBank/DDBJ databases">
        <authorList>
            <person name="Nunn A."/>
            <person name="Chopra R."/>
            <person name="Nunn A."/>
            <person name="Contreras Garrido A."/>
        </authorList>
    </citation>
    <scope>NUCLEOTIDE SEQUENCE [LARGE SCALE GENOMIC DNA]</scope>
</reference>